<dbReference type="CDD" id="cd18793">
    <property type="entry name" value="SF2_C_SNF"/>
    <property type="match status" value="1"/>
</dbReference>
<dbReference type="SMART" id="SM00490">
    <property type="entry name" value="HELICc"/>
    <property type="match status" value="1"/>
</dbReference>
<dbReference type="InterPro" id="IPR027417">
    <property type="entry name" value="P-loop_NTPase"/>
</dbReference>
<dbReference type="InterPro" id="IPR014001">
    <property type="entry name" value="Helicase_ATP-bd"/>
</dbReference>
<feature type="region of interest" description="Disordered" evidence="6">
    <location>
        <begin position="1036"/>
        <end position="1064"/>
    </location>
</feature>
<dbReference type="PROSITE" id="PS51194">
    <property type="entry name" value="HELICASE_CTER"/>
    <property type="match status" value="1"/>
</dbReference>
<dbReference type="SMART" id="SM00487">
    <property type="entry name" value="DEXDc"/>
    <property type="match status" value="1"/>
</dbReference>
<evidence type="ECO:0000256" key="5">
    <source>
        <dbReference type="PROSITE-ProRule" id="PRU00175"/>
    </source>
</evidence>
<evidence type="ECO:0000256" key="4">
    <source>
        <dbReference type="ARBA" id="ARBA00022833"/>
    </source>
</evidence>
<dbReference type="GO" id="GO:0000209">
    <property type="term" value="P:protein polyubiquitination"/>
    <property type="evidence" value="ECO:0007669"/>
    <property type="project" value="TreeGrafter"/>
</dbReference>
<protein>
    <recommendedName>
        <fullName evidence="11">E3 ubiquitin-protein ligase SHPRH</fullName>
    </recommendedName>
</protein>
<evidence type="ECO:0000256" key="3">
    <source>
        <dbReference type="ARBA" id="ARBA00022801"/>
    </source>
</evidence>
<dbReference type="InterPro" id="IPR038718">
    <property type="entry name" value="SNF2-like_sf"/>
</dbReference>
<dbReference type="PROSITE" id="PS50089">
    <property type="entry name" value="ZF_RING_2"/>
    <property type="match status" value="1"/>
</dbReference>
<dbReference type="GO" id="GO:0005634">
    <property type="term" value="C:nucleus"/>
    <property type="evidence" value="ECO:0007669"/>
    <property type="project" value="TreeGrafter"/>
</dbReference>
<feature type="region of interest" description="Disordered" evidence="6">
    <location>
        <begin position="850"/>
        <end position="888"/>
    </location>
</feature>
<dbReference type="InterPro" id="IPR052583">
    <property type="entry name" value="ATP-helicase/E3_Ub-Ligase"/>
</dbReference>
<dbReference type="InterPro" id="IPR011011">
    <property type="entry name" value="Znf_FYVE_PHD"/>
</dbReference>
<keyword evidence="2 5" id="KW-0863">Zinc-finger</keyword>
<feature type="compositionally biased region" description="Polar residues" evidence="6">
    <location>
        <begin position="14"/>
        <end position="29"/>
    </location>
</feature>
<dbReference type="PROSITE" id="PS00518">
    <property type="entry name" value="ZF_RING_1"/>
    <property type="match status" value="1"/>
</dbReference>
<dbReference type="InterPro" id="IPR013083">
    <property type="entry name" value="Znf_RING/FYVE/PHD"/>
</dbReference>
<reference evidence="9 10" key="1">
    <citation type="journal article" date="2023" name="Arcadia Sci">
        <title>De novo assembly of a long-read Amblyomma americanum tick genome.</title>
        <authorList>
            <person name="Chou S."/>
            <person name="Poskanzer K.E."/>
            <person name="Rollins M."/>
            <person name="Thuy-Boun P.S."/>
        </authorList>
    </citation>
    <scope>NUCLEOTIDE SEQUENCE [LARGE SCALE GENOMIC DNA]</scope>
    <source>
        <strain evidence="9">F_SG_1</strain>
        <tissue evidence="9">Salivary glands</tissue>
    </source>
</reference>
<feature type="compositionally biased region" description="Basic and acidic residues" evidence="6">
    <location>
        <begin position="927"/>
        <end position="936"/>
    </location>
</feature>
<keyword evidence="3" id="KW-0378">Hydrolase</keyword>
<evidence type="ECO:0000259" key="8">
    <source>
        <dbReference type="PROSITE" id="PS51194"/>
    </source>
</evidence>
<feature type="region of interest" description="Disordered" evidence="6">
    <location>
        <begin position="42"/>
        <end position="68"/>
    </location>
</feature>
<feature type="region of interest" description="Disordered" evidence="6">
    <location>
        <begin position="1"/>
        <end position="29"/>
    </location>
</feature>
<dbReference type="InterPro" id="IPR001841">
    <property type="entry name" value="Znf_RING"/>
</dbReference>
<feature type="region of interest" description="Disordered" evidence="6">
    <location>
        <begin position="902"/>
        <end position="1009"/>
    </location>
</feature>
<dbReference type="SUPFAM" id="SSF57850">
    <property type="entry name" value="RING/U-box"/>
    <property type="match status" value="1"/>
</dbReference>
<gene>
    <name evidence="9" type="ORF">V5799_020126</name>
</gene>
<dbReference type="Gene3D" id="3.30.40.10">
    <property type="entry name" value="Zinc/RING finger domain, C3HC4 (zinc finger)"/>
    <property type="match status" value="1"/>
</dbReference>
<comment type="caution">
    <text evidence="9">The sequence shown here is derived from an EMBL/GenBank/DDBJ whole genome shotgun (WGS) entry which is preliminary data.</text>
</comment>
<feature type="domain" description="Helicase C-terminal" evidence="8">
    <location>
        <begin position="1551"/>
        <end position="1705"/>
    </location>
</feature>
<keyword evidence="10" id="KW-1185">Reference proteome</keyword>
<keyword evidence="1" id="KW-0479">Metal-binding</keyword>
<sequence>MSSRRKTTIPKRLQPSTDNECVQFGQSSGEALRLSSGDLIIDDFEDDAPPAPSFPKKRKSKGGKSPSDVELEQILDNYSCVLQVDHPDEHRNAERSLFCIGRVDLTAQSTLEMGDGMLESVLRNSRKLFIACKNEQADCHIVYNLNDQWLLLSGTMPIAEELRLILSYRRCAWLILAEVVDMHIVLDVVLPPSSVYRLSHPSDSPRNYPNCEMQTLVHHFLGITHTARQLETHQLQRQDFDLLYTRVAAAQSSQATTGEDDVLCGADVQHPMLNVTLRPYQREVVKWMLRRELQPQSVVTVDNFLYSQLVDRHGKVLYYNKYGGFFVGEKIDFALTARPGGILADEMGLGKTVEFLACILHHPMPSFDPASAEASDTEEYELSDGDDPMAEDLADLPQGTRVQCLCGGLALGTAVEEVVRCPCCRAYYHLECTASGGLAPGAKYLCPHCWVDPAKNCAAPGFEPRAREADAYAITACHEKMRVKTTLIVSPSSISFQWLEEIELHQKDGGLHIMEYKGVQSDGFVSPLTFARYDVVLTTYEVLRKEANFTDLPHSSNADSRLRKPRKFQHPPCPLTALHWWRLCLDEAQMVEATTTRAAQMALKLTAVNRWCVTGTPIQRSLHDLYGLLLFLGEEPYDVKLWWSECLLLPYCCGDTEPLVSVLSRCFKRTMKRNVLDQIGVPPQESVFHPLQFCAVEEVFYQRQADQCASLFMEQIRKFPDHNARIEKLDRHSVALLLRPLVQLRQACCHPRAVRGAFLAMKTESLTMEQLLTHLIKKTKVECEEAHRRMVLAMNGMAGILIIREEFKEAADTYREVLWSARDHSKDIKTDRLQQLHALHNLAQLLDVRQPPRKAIEASSTADSPASGSGCATLDGEQTDQSDLCQSDALPGVDFARDVVSESAQSAENGNPTVEAEGAQGAGSRNSRAEAEESARSADSSTFTIEAEECAESTGRSNTTMEAGESAGSAQNAQSAGSSNPAIEADESAQNAGCSTPAEEAEESVQSAGYSDLSNVIPDIYDAILGYGPANEVARASIGDGSSDPSNRTLDCDKNSGRCDHKSAASGSTKAVCDLVDVSLNSVMDTGNRGSMTDAVPQGGTLQTRIEAARKPAEVMKPAVGKRKVCYIPQAPSDDRLLEEAAKLRESYLEGYLTPIHSAREQFSQASQSVEGIMKKFSLSKVRPWWSALLDASLQKSRDEWLVARVKDDLEAKKSSVKGSSLSDKFSNAHGLQYVVATRLAQLEASRKDLQSSVRGLSAKPSAEEVMSAIECHLRPSKKKREKCKYCIVHEMFNMYENHLFCFTEDASHEEAQDREEAVFGSLRRGNWGESEVEKIIKSLSKNSFIGGDETLCADGQVHVQLFTALKKEFRAMRAVHMNITDFVGALDELEMATVRLEVQAPKPSEEKDATPLPVNVLRPWEVPEQWEKFRFEKELYKNDLKKKLGQLFYLQNLEKAGSHKNGESNPEPCPICCSALGTRWSVMLCGHSFCLECIRIICNTPSHSRNGKLLCAICRRDCAAGDIFYVDTNSPQAQQSRFAIKGSHSTKVGGILETVLEIKADDPNAKILMFSNWPVVLEVLRRALEENEVSCSLLKTGSTFENNLALFRHDPSITVLLLPLRLGAKGLNLIEATHVFLVEPILNLGDELQAIGRVHRIGQTRKTYVHRFMVKNTIEERIVDFLKSSQTSQSELQDHEKMTINDLKDLFK</sequence>
<evidence type="ECO:0000256" key="1">
    <source>
        <dbReference type="ARBA" id="ARBA00022723"/>
    </source>
</evidence>
<keyword evidence="4" id="KW-0862">Zinc</keyword>
<feature type="domain" description="RING-type" evidence="7">
    <location>
        <begin position="1470"/>
        <end position="1516"/>
    </location>
</feature>
<dbReference type="InterPro" id="IPR048686">
    <property type="entry name" value="SHPRH_helical_1st"/>
</dbReference>
<dbReference type="Pfam" id="PF21324">
    <property type="entry name" value="SHPRH_helical-2nd"/>
    <property type="match status" value="1"/>
</dbReference>
<dbReference type="GO" id="GO:0008270">
    <property type="term" value="F:zinc ion binding"/>
    <property type="evidence" value="ECO:0007669"/>
    <property type="project" value="UniProtKB-KW"/>
</dbReference>
<dbReference type="EMBL" id="JARKHS020010632">
    <property type="protein sequence ID" value="KAK8778535.1"/>
    <property type="molecule type" value="Genomic_DNA"/>
</dbReference>
<dbReference type="Proteomes" id="UP001321473">
    <property type="component" value="Unassembled WGS sequence"/>
</dbReference>
<dbReference type="PANTHER" id="PTHR45865">
    <property type="entry name" value="E3 UBIQUITIN-PROTEIN LIGASE SHPRH FAMILY MEMBER"/>
    <property type="match status" value="1"/>
</dbReference>
<dbReference type="Gene3D" id="3.40.50.300">
    <property type="entry name" value="P-loop containing nucleotide triphosphate hydrolases"/>
    <property type="match status" value="1"/>
</dbReference>
<dbReference type="SUPFAM" id="SSF52540">
    <property type="entry name" value="P-loop containing nucleoside triphosphate hydrolases"/>
    <property type="match status" value="2"/>
</dbReference>
<dbReference type="InterPro" id="IPR048695">
    <property type="entry name" value="SHPRH_helical_2nd"/>
</dbReference>
<evidence type="ECO:0000313" key="9">
    <source>
        <dbReference type="EMBL" id="KAK8778535.1"/>
    </source>
</evidence>
<dbReference type="CDD" id="cd18070">
    <property type="entry name" value="DEXQc_SHPRH"/>
    <property type="match status" value="1"/>
</dbReference>
<feature type="compositionally biased region" description="Polar residues" evidence="6">
    <location>
        <begin position="902"/>
        <end position="912"/>
    </location>
</feature>
<dbReference type="InterPro" id="IPR049730">
    <property type="entry name" value="SNF2/RAD54-like_C"/>
</dbReference>
<feature type="compositionally biased region" description="Polar residues" evidence="6">
    <location>
        <begin position="858"/>
        <end position="867"/>
    </location>
</feature>
<accession>A0AAQ4EVC7</accession>
<dbReference type="Gene3D" id="3.40.50.10810">
    <property type="entry name" value="Tandem AAA-ATPase domain"/>
    <property type="match status" value="2"/>
</dbReference>
<dbReference type="SMART" id="SM00184">
    <property type="entry name" value="RING"/>
    <property type="match status" value="1"/>
</dbReference>
<dbReference type="FunFam" id="3.40.50.10810:FF:000013">
    <property type="entry name" value="E3 ubiquitin-protein ligase SHPRH isoform X2"/>
    <property type="match status" value="1"/>
</dbReference>
<dbReference type="InterPro" id="IPR017907">
    <property type="entry name" value="Znf_RING_CS"/>
</dbReference>
<dbReference type="InterPro" id="IPR001650">
    <property type="entry name" value="Helicase_C-like"/>
</dbReference>
<dbReference type="Pfam" id="PF00176">
    <property type="entry name" value="SNF2-rel_dom"/>
    <property type="match status" value="1"/>
</dbReference>
<dbReference type="GO" id="GO:0005524">
    <property type="term" value="F:ATP binding"/>
    <property type="evidence" value="ECO:0007669"/>
    <property type="project" value="InterPro"/>
</dbReference>
<organism evidence="9 10">
    <name type="scientific">Amblyomma americanum</name>
    <name type="common">Lone star tick</name>
    <dbReference type="NCBI Taxonomy" id="6943"/>
    <lineage>
        <taxon>Eukaryota</taxon>
        <taxon>Metazoa</taxon>
        <taxon>Ecdysozoa</taxon>
        <taxon>Arthropoda</taxon>
        <taxon>Chelicerata</taxon>
        <taxon>Arachnida</taxon>
        <taxon>Acari</taxon>
        <taxon>Parasitiformes</taxon>
        <taxon>Ixodida</taxon>
        <taxon>Ixodoidea</taxon>
        <taxon>Ixodidae</taxon>
        <taxon>Amblyomminae</taxon>
        <taxon>Amblyomma</taxon>
    </lineage>
</organism>
<dbReference type="InterPro" id="IPR000330">
    <property type="entry name" value="SNF2_N"/>
</dbReference>
<evidence type="ECO:0000256" key="6">
    <source>
        <dbReference type="SAM" id="MobiDB-lite"/>
    </source>
</evidence>
<evidence type="ECO:0000313" key="10">
    <source>
        <dbReference type="Proteomes" id="UP001321473"/>
    </source>
</evidence>
<dbReference type="CDD" id="cd16569">
    <property type="entry name" value="RING-HC_SHPRH-like"/>
    <property type="match status" value="1"/>
</dbReference>
<feature type="compositionally biased region" description="Low complexity" evidence="6">
    <location>
        <begin position="962"/>
        <end position="980"/>
    </location>
</feature>
<dbReference type="SUPFAM" id="SSF57903">
    <property type="entry name" value="FYVE/PHD zinc finger"/>
    <property type="match status" value="1"/>
</dbReference>
<dbReference type="GO" id="GO:0016787">
    <property type="term" value="F:hydrolase activity"/>
    <property type="evidence" value="ECO:0007669"/>
    <property type="project" value="UniProtKB-KW"/>
</dbReference>
<dbReference type="Pfam" id="PF21325">
    <property type="entry name" value="SHPRH_helical-1st"/>
    <property type="match status" value="1"/>
</dbReference>
<evidence type="ECO:0000259" key="7">
    <source>
        <dbReference type="PROSITE" id="PS50089"/>
    </source>
</evidence>
<name>A0AAQ4EVC7_AMBAM</name>
<dbReference type="GO" id="GO:0006974">
    <property type="term" value="P:DNA damage response"/>
    <property type="evidence" value="ECO:0007669"/>
    <property type="project" value="TreeGrafter"/>
</dbReference>
<feature type="compositionally biased region" description="Basic and acidic residues" evidence="6">
    <location>
        <begin position="1050"/>
        <end position="1063"/>
    </location>
</feature>
<proteinExistence type="predicted"/>
<dbReference type="Pfam" id="PF00271">
    <property type="entry name" value="Helicase_C"/>
    <property type="match status" value="1"/>
</dbReference>
<dbReference type="PANTHER" id="PTHR45865:SF1">
    <property type="entry name" value="E3 UBIQUITIN-PROTEIN LIGASE SHPRH"/>
    <property type="match status" value="1"/>
</dbReference>
<dbReference type="GO" id="GO:0061630">
    <property type="term" value="F:ubiquitin protein ligase activity"/>
    <property type="evidence" value="ECO:0007669"/>
    <property type="project" value="TreeGrafter"/>
</dbReference>
<evidence type="ECO:0008006" key="11">
    <source>
        <dbReference type="Google" id="ProtNLM"/>
    </source>
</evidence>
<evidence type="ECO:0000256" key="2">
    <source>
        <dbReference type="ARBA" id="ARBA00022771"/>
    </source>
</evidence>